<evidence type="ECO:0008006" key="4">
    <source>
        <dbReference type="Google" id="ProtNLM"/>
    </source>
</evidence>
<evidence type="ECO:0000313" key="2">
    <source>
        <dbReference type="EMBL" id="MFC3609243.1"/>
    </source>
</evidence>
<keyword evidence="3" id="KW-1185">Reference proteome</keyword>
<feature type="chain" id="PRO_5046712807" description="Phosphoribosyl-AMP cyclohydrolase" evidence="1">
    <location>
        <begin position="26"/>
        <end position="188"/>
    </location>
</feature>
<dbReference type="Proteomes" id="UP001595630">
    <property type="component" value="Unassembled WGS sequence"/>
</dbReference>
<protein>
    <recommendedName>
        <fullName evidence="4">Phosphoribosyl-AMP cyclohydrolase</fullName>
    </recommendedName>
</protein>
<dbReference type="PIRSF" id="PIRSF028288">
    <property type="entry name" value="UCP028288"/>
    <property type="match status" value="1"/>
</dbReference>
<gene>
    <name evidence="2" type="ORF">ACFOMF_15795</name>
</gene>
<sequence length="188" mass="20213">MIKRNLALPAFIATALALGAGAVSAEVVNNNITEAEVKAAQEAWGQALIQISDRYAADGIDKAREKAEQVLDAAYGYGQGAVLFKPTLASGEQTFRIAREGALAYFVGHDESYPDDSGFALKGWKSYSFENAAVYINGDLALTTGHVRLTDADGQETIVDKSWAFKKDEQGALRIVLHHSSLPYAPGY</sequence>
<name>A0ABV7T9R8_9GAMM</name>
<evidence type="ECO:0000256" key="1">
    <source>
        <dbReference type="SAM" id="SignalP"/>
    </source>
</evidence>
<dbReference type="EMBL" id="JBHRXZ010000024">
    <property type="protein sequence ID" value="MFC3609243.1"/>
    <property type="molecule type" value="Genomic_DNA"/>
</dbReference>
<evidence type="ECO:0000313" key="3">
    <source>
        <dbReference type="Proteomes" id="UP001595630"/>
    </source>
</evidence>
<dbReference type="InterPro" id="IPR032710">
    <property type="entry name" value="NTF2-like_dom_sf"/>
</dbReference>
<accession>A0ABV7T9R8</accession>
<feature type="signal peptide" evidence="1">
    <location>
        <begin position="1"/>
        <end position="25"/>
    </location>
</feature>
<dbReference type="SUPFAM" id="SSF54427">
    <property type="entry name" value="NTF2-like"/>
    <property type="match status" value="1"/>
</dbReference>
<keyword evidence="1" id="KW-0732">Signal</keyword>
<dbReference type="RefSeq" id="WP_386366611.1">
    <property type="nucleotide sequence ID" value="NZ_JBHRXZ010000024.1"/>
</dbReference>
<dbReference type="Gene3D" id="3.10.450.50">
    <property type="match status" value="1"/>
</dbReference>
<organism evidence="2 3">
    <name type="scientific">Stutzerimonas tarimensis</name>
    <dbReference type="NCBI Taxonomy" id="1507735"/>
    <lineage>
        <taxon>Bacteria</taxon>
        <taxon>Pseudomonadati</taxon>
        <taxon>Pseudomonadota</taxon>
        <taxon>Gammaproteobacteria</taxon>
        <taxon>Pseudomonadales</taxon>
        <taxon>Pseudomonadaceae</taxon>
        <taxon>Stutzerimonas</taxon>
    </lineage>
</organism>
<reference evidence="3" key="1">
    <citation type="journal article" date="2019" name="Int. J. Syst. Evol. Microbiol.">
        <title>The Global Catalogue of Microorganisms (GCM) 10K type strain sequencing project: providing services to taxonomists for standard genome sequencing and annotation.</title>
        <authorList>
            <consortium name="The Broad Institute Genomics Platform"/>
            <consortium name="The Broad Institute Genome Sequencing Center for Infectious Disease"/>
            <person name="Wu L."/>
            <person name="Ma J."/>
        </authorList>
    </citation>
    <scope>NUCLEOTIDE SEQUENCE [LARGE SCALE GENOMIC DNA]</scope>
    <source>
        <strain evidence="3">KCTC 42447</strain>
    </source>
</reference>
<proteinExistence type="predicted"/>
<comment type="caution">
    <text evidence="2">The sequence shown here is derived from an EMBL/GenBank/DDBJ whole genome shotgun (WGS) entry which is preliminary data.</text>
</comment>
<dbReference type="InterPro" id="IPR016878">
    <property type="entry name" value="MICAH-like"/>
</dbReference>